<gene>
    <name evidence="2" type="ORF">CV83915_04127</name>
    <name evidence="3" type="ORF">CV83915_04187</name>
</gene>
<dbReference type="Proteomes" id="UP000236551">
    <property type="component" value="Chromosome"/>
</dbReference>
<evidence type="ECO:0000313" key="4">
    <source>
        <dbReference type="Proteomes" id="UP000236551"/>
    </source>
</evidence>
<evidence type="ECO:0000313" key="2">
    <source>
        <dbReference type="EMBL" id="ATZ34403.1"/>
    </source>
</evidence>
<evidence type="ECO:0000313" key="3">
    <source>
        <dbReference type="EMBL" id="ATZ34463.1"/>
    </source>
</evidence>
<feature type="region of interest" description="Disordered" evidence="1">
    <location>
        <begin position="1"/>
        <end position="35"/>
    </location>
</feature>
<feature type="compositionally biased region" description="Basic and acidic residues" evidence="1">
    <location>
        <begin position="1"/>
        <end position="13"/>
    </location>
</feature>
<sequence>MMTRLKELEEEHRHLKKSMLSASKPKSFRRPWQKSGEAITSKADAAGCIQVPEYQRNVYIERYSRTVSYD</sequence>
<proteinExistence type="predicted"/>
<name>A0A2H4TY27_ECOLX</name>
<accession>A0A2H4TY27</accession>
<organism evidence="3 4">
    <name type="scientific">Escherichia coli</name>
    <dbReference type="NCBI Taxonomy" id="562"/>
    <lineage>
        <taxon>Bacteria</taxon>
        <taxon>Pseudomonadati</taxon>
        <taxon>Pseudomonadota</taxon>
        <taxon>Gammaproteobacteria</taxon>
        <taxon>Enterobacterales</taxon>
        <taxon>Enterobacteriaceae</taxon>
        <taxon>Escherichia</taxon>
    </lineage>
</organism>
<dbReference type="EMBL" id="CP024978">
    <property type="protein sequence ID" value="ATZ34463.1"/>
    <property type="molecule type" value="Genomic_DNA"/>
</dbReference>
<reference evidence="3 4" key="1">
    <citation type="submission" date="2017-11" db="EMBL/GenBank/DDBJ databases">
        <title>Escherichia coli CV839-15 Genome sequencing and assembly.</title>
        <authorList>
            <person name="Li Z."/>
            <person name="Song N."/>
            <person name="Li W."/>
            <person name="Philip H.R."/>
            <person name="Bu Z."/>
            <person name="Siguo L."/>
        </authorList>
    </citation>
    <scope>NUCLEOTIDE SEQUENCE [LARGE SCALE GENOMIC DNA]</scope>
    <source>
        <strain evidence="3 4">CV839-15</strain>
    </source>
</reference>
<dbReference type="EMBL" id="CP024978">
    <property type="protein sequence ID" value="ATZ34403.1"/>
    <property type="molecule type" value="Genomic_DNA"/>
</dbReference>
<protein>
    <submittedName>
        <fullName evidence="3">Uncharacterized protein</fullName>
    </submittedName>
</protein>
<evidence type="ECO:0000256" key="1">
    <source>
        <dbReference type="SAM" id="MobiDB-lite"/>
    </source>
</evidence>
<dbReference type="AlphaFoldDB" id="A0A2H4TY27"/>